<dbReference type="Pfam" id="PF00439">
    <property type="entry name" value="Bromodomain"/>
    <property type="match status" value="1"/>
</dbReference>
<proteinExistence type="predicted"/>
<feature type="compositionally biased region" description="Basic and acidic residues" evidence="4">
    <location>
        <begin position="583"/>
        <end position="620"/>
    </location>
</feature>
<feature type="region of interest" description="Disordered" evidence="4">
    <location>
        <begin position="1096"/>
        <end position="1125"/>
    </location>
</feature>
<evidence type="ECO:0000313" key="7">
    <source>
        <dbReference type="Proteomes" id="UP001557470"/>
    </source>
</evidence>
<feature type="compositionally biased region" description="Basic and acidic residues" evidence="4">
    <location>
        <begin position="633"/>
        <end position="657"/>
    </location>
</feature>
<dbReference type="InterPro" id="IPR036427">
    <property type="entry name" value="Bromodomain-like_sf"/>
</dbReference>
<dbReference type="Proteomes" id="UP001557470">
    <property type="component" value="Unassembled WGS sequence"/>
</dbReference>
<comment type="caution">
    <text evidence="6">The sequence shown here is derived from an EMBL/GenBank/DDBJ whole genome shotgun (WGS) entry which is preliminary data.</text>
</comment>
<reference evidence="6 7" key="1">
    <citation type="submission" date="2024-06" db="EMBL/GenBank/DDBJ databases">
        <authorList>
            <person name="Pan Q."/>
            <person name="Wen M."/>
            <person name="Jouanno E."/>
            <person name="Zahm M."/>
            <person name="Klopp C."/>
            <person name="Cabau C."/>
            <person name="Louis A."/>
            <person name="Berthelot C."/>
            <person name="Parey E."/>
            <person name="Roest Crollius H."/>
            <person name="Montfort J."/>
            <person name="Robinson-Rechavi M."/>
            <person name="Bouchez O."/>
            <person name="Lampietro C."/>
            <person name="Lopez Roques C."/>
            <person name="Donnadieu C."/>
            <person name="Postlethwait J."/>
            <person name="Bobe J."/>
            <person name="Verreycken H."/>
            <person name="Guiguen Y."/>
        </authorList>
    </citation>
    <scope>NUCLEOTIDE SEQUENCE [LARGE SCALE GENOMIC DNA]</scope>
    <source>
        <strain evidence="6">Up_M1</strain>
        <tissue evidence="6">Testis</tissue>
    </source>
</reference>
<protein>
    <recommendedName>
        <fullName evidence="5">Bromo domain-containing protein</fullName>
    </recommendedName>
</protein>
<keyword evidence="3" id="KW-0175">Coiled coil</keyword>
<keyword evidence="1 2" id="KW-0103">Bromodomain</keyword>
<dbReference type="PANTHER" id="PTHR31095">
    <property type="entry name" value="RIKEN CDNA 9930021J03 GENE"/>
    <property type="match status" value="1"/>
</dbReference>
<evidence type="ECO:0000259" key="5">
    <source>
        <dbReference type="PROSITE" id="PS50014"/>
    </source>
</evidence>
<keyword evidence="7" id="KW-1185">Reference proteome</keyword>
<sequence>MKVQTKTCNPSKVPPNETEKQDMSDEKDRHTSDLFFLNQDCQKKLGTVSQQQNVQIVSSSNSEWNSNDRKSLVTKELRNGTSLDSVNVITHSRSSSDLALTHGVPEISNELSLPEVCIPNTITDEEDLSYELQQAYRIFHSFLLEKHKAITTPFLHAIGLKEHTNRVGVHLKQSMCLSRMEEKFVNREYETITDFVADFRLMLENCYRHHGVDHWISKQAQKLEIMLEQKLTLLSRILRDKTTLAMTSKGRFGTEDERGPMGTSTRRRSVPRSLATITIGGTESIMVQALRLEEQQRVKEEKRQRELERKEAEETSAKEVEEWESSLLSQTSQTPVKTLWELPAIGHFLCLAQAALNLPEIVFFELERCLLMPRCSVFLSKVMSSLLCQPHRRGTLHRRPALTYRRWESELRKKVQGWYYAMGTAEDQGWMAEQLGLSHQFFRMVGEVSPLEENPFHLLPFIKRVWLLKGLCDNVYETQKDVQDAVLGQPIHECRESILGYDGNENAYIHFPHFCGADLRIYCQSASLPPEYPLPDVWVRRVEPDEGISEDSEEQKDCGNLVSIKREDCVEIPGSDRLSWGRTEGENRGTSRDKQLNTLGMKEEDSSGCDDVKDCNHNETIRVNSSTPSSQDLVHRGSVKKEPREVDFRLQVKREEGSDSSSSGSSSESREPRLSVGEHCYTGKSPARSATPERLSVAVPTRQTDVHVKMDDDKLGKSLGTCTICVFKTETESEDNPHCICAKASTETDSTARHLSKFILAEDKFEWLWARKKQRKKDREVGEQRRPDMSRLCKAKAAISTLRKAATTMKKKDKRKIRNAAGKILEAEKLASAEPAFRLVCSSLEELRELISKTEDELDELESNKKRSFSKLQGKWYVRRKAVKDLHITLIRLLNELSPWEPKLVKAFHRNRLPEDVDRHTGDRLTEDEDPQEKDKTNQRVLWTDEDSGQLEADTLRGSFTVLSRREMLTLNEHRPSTRGLKRLQSSIDEEVSITKRGRNGSNYMVTSPERSGTENLPKELNPGAHQIAESSPEVVAPVTGVQRTYKPVQLHTLLAKSVGNKVTLIHLQPGSSTISHVGQAQSKACDSLLPATKLQPSVPPSSHQLPQTLRNTPKHKPTFSTMTIPKSPSQVVYKMPDDMGLVQKDGSSVKIAVQPILGQKTGDKIMQRVVILPSNLLIQKLEDQSLTQQARTSQVPVSKVSTLLSQSYGFTTPQCHDKHIPIQEVAPLKGTTPSPTVSLRSQTTSSTPGYSVVQLPGAKPSCSIQNVTANRSPSNPTSAKCTDPSKSPDPKQELKTVCIRDSQSILVTTRGGNTGVVKVQTSDQGTHGSLPASPVITISPQFKAFLVSKTSPPAASTTVPVLTSSTYTQAPSPSRLWTSTVTNLATPPQSSIPMKTGSNVAIDQGCAVSSTFAVNVNKKLPENSITVPVNPSGTTQTSLVQCDPKPVLRRVSPEERSPFTKFILVSSSSNISNKVTSTTASSSLPGQRVVFISQSPSTGSISKLASSVSGVTTQSVTTSMPNESRKIGLNVGQAVSSINYGALNKVQSINLIPGSQIRLPQQAGFCKPVSALVQSALKSTFVSAPNPCLLASTLSPVSSPVNLTSPTLLTGSQLHGKPASPIIRGLSPSNPQRPVSVTTPLSPVKTFPITPPVQVPQAQNSVDVTQMLSTSHSPTAPRSTPQSSPVRPAVNTKPVSSTSVQQKVVINTTAPLAGGTQILLNNTRFVVPPQGLGPGQHVLIISSPPLPVAATCPRGDITTTCVPQGSSFPGLASHAQQPRMAAPLGTHQAQNAALGYPNMAALSTTKTGPSVVSLTVPHQMVAVRAPLSATSNVNISSLQVSHQRPGLAVGLANVVSAPPLAHPEKMDGFSLSSVTGNPSGARMAGLPQSPTKHLPMHIGPGVNGTLQTQQLAPFLQPVEAVSTRTQVLPILAVPPIGSTVSRMQTVPVATVSHIGNAISSKQTPSLATVPPSNCTVVMTPAQPIRTVLSAETMCMPILSSNNMQQQMLSLVEASVQPLQVPTLAAQITSPTTKLLVSPDGAVLNTVRGPSTHTGLPDVTNKSLATLLVTSSSAVMPLSALNTGNP</sequence>
<dbReference type="SUPFAM" id="SSF47370">
    <property type="entry name" value="Bromodomain"/>
    <property type="match status" value="1"/>
</dbReference>
<dbReference type="Gene3D" id="1.20.920.10">
    <property type="entry name" value="Bromodomain-like"/>
    <property type="match status" value="1"/>
</dbReference>
<dbReference type="EMBL" id="JAGEUA010000009">
    <property type="protein sequence ID" value="KAL0965859.1"/>
    <property type="molecule type" value="Genomic_DNA"/>
</dbReference>
<feature type="compositionally biased region" description="Polar residues" evidence="4">
    <location>
        <begin position="621"/>
        <end position="632"/>
    </location>
</feature>
<dbReference type="PROSITE" id="PS50014">
    <property type="entry name" value="BROMODOMAIN_2"/>
    <property type="match status" value="1"/>
</dbReference>
<accession>A0ABD0W451</accession>
<feature type="region of interest" description="Disordered" evidence="4">
    <location>
        <begin position="298"/>
        <end position="317"/>
    </location>
</feature>
<feature type="region of interest" description="Disordered" evidence="4">
    <location>
        <begin position="1228"/>
        <end position="1251"/>
    </location>
</feature>
<dbReference type="CDD" id="cd04369">
    <property type="entry name" value="Bromodomain"/>
    <property type="match status" value="1"/>
</dbReference>
<feature type="compositionally biased region" description="Basic and acidic residues" evidence="4">
    <location>
        <begin position="17"/>
        <end position="31"/>
    </location>
</feature>
<feature type="region of interest" description="Disordered" evidence="4">
    <location>
        <begin position="1667"/>
        <end position="1696"/>
    </location>
</feature>
<feature type="region of interest" description="Disordered" evidence="4">
    <location>
        <begin position="249"/>
        <end position="270"/>
    </location>
</feature>
<evidence type="ECO:0000256" key="1">
    <source>
        <dbReference type="ARBA" id="ARBA00023117"/>
    </source>
</evidence>
<evidence type="ECO:0000256" key="3">
    <source>
        <dbReference type="SAM" id="Coils"/>
    </source>
</evidence>
<feature type="region of interest" description="Disordered" evidence="4">
    <location>
        <begin position="1268"/>
        <end position="1294"/>
    </location>
</feature>
<dbReference type="InterPro" id="IPR001487">
    <property type="entry name" value="Bromodomain"/>
</dbReference>
<dbReference type="InterPro" id="IPR040214">
    <property type="entry name" value="BRD10"/>
</dbReference>
<evidence type="ECO:0000313" key="6">
    <source>
        <dbReference type="EMBL" id="KAL0965859.1"/>
    </source>
</evidence>
<dbReference type="PANTHER" id="PTHR31095:SF3">
    <property type="entry name" value="RIKEN CDNA 9930021J03 GENE"/>
    <property type="match status" value="1"/>
</dbReference>
<gene>
    <name evidence="6" type="ORF">UPYG_G00286690</name>
</gene>
<dbReference type="SMART" id="SM00297">
    <property type="entry name" value="BROMO"/>
    <property type="match status" value="1"/>
</dbReference>
<dbReference type="InterPro" id="IPR056522">
    <property type="entry name" value="KIAA2026_hel"/>
</dbReference>
<feature type="domain" description="Bromo" evidence="5">
    <location>
        <begin position="146"/>
        <end position="217"/>
    </location>
</feature>
<feature type="compositionally biased region" description="Polar residues" evidence="4">
    <location>
        <begin position="1101"/>
        <end position="1112"/>
    </location>
</feature>
<feature type="compositionally biased region" description="Polar residues" evidence="4">
    <location>
        <begin position="1232"/>
        <end position="1250"/>
    </location>
</feature>
<feature type="compositionally biased region" description="Polar residues" evidence="4">
    <location>
        <begin position="1667"/>
        <end position="1686"/>
    </location>
</feature>
<name>A0ABD0W451_UMBPY</name>
<organism evidence="6 7">
    <name type="scientific">Umbra pygmaea</name>
    <name type="common">Eastern mudminnow</name>
    <dbReference type="NCBI Taxonomy" id="75934"/>
    <lineage>
        <taxon>Eukaryota</taxon>
        <taxon>Metazoa</taxon>
        <taxon>Chordata</taxon>
        <taxon>Craniata</taxon>
        <taxon>Vertebrata</taxon>
        <taxon>Euteleostomi</taxon>
        <taxon>Actinopterygii</taxon>
        <taxon>Neopterygii</taxon>
        <taxon>Teleostei</taxon>
        <taxon>Protacanthopterygii</taxon>
        <taxon>Esociformes</taxon>
        <taxon>Umbridae</taxon>
        <taxon>Umbra</taxon>
    </lineage>
</organism>
<feature type="compositionally biased region" description="Polar residues" evidence="4">
    <location>
        <begin position="1"/>
        <end position="10"/>
    </location>
</feature>
<feature type="region of interest" description="Disordered" evidence="4">
    <location>
        <begin position="1"/>
        <end position="31"/>
    </location>
</feature>
<evidence type="ECO:0000256" key="4">
    <source>
        <dbReference type="SAM" id="MobiDB-lite"/>
    </source>
</evidence>
<feature type="coiled-coil region" evidence="3">
    <location>
        <begin position="844"/>
        <end position="871"/>
    </location>
</feature>
<feature type="compositionally biased region" description="Polar residues" evidence="4">
    <location>
        <begin position="1268"/>
        <end position="1281"/>
    </location>
</feature>
<dbReference type="Pfam" id="PF23450">
    <property type="entry name" value="KIAA2026_hel"/>
    <property type="match status" value="1"/>
</dbReference>
<feature type="region of interest" description="Disordered" evidence="4">
    <location>
        <begin position="575"/>
        <end position="696"/>
    </location>
</feature>
<feature type="region of interest" description="Disordered" evidence="4">
    <location>
        <begin position="917"/>
        <end position="947"/>
    </location>
</feature>
<evidence type="ECO:0000256" key="2">
    <source>
        <dbReference type="PROSITE-ProRule" id="PRU00035"/>
    </source>
</evidence>